<feature type="non-terminal residue" evidence="3">
    <location>
        <position position="140"/>
    </location>
</feature>
<protein>
    <submittedName>
        <fullName evidence="3">Restriction endonuclease subunit S</fullName>
    </submittedName>
</protein>
<evidence type="ECO:0000256" key="1">
    <source>
        <dbReference type="ARBA" id="ARBA00022747"/>
    </source>
</evidence>
<dbReference type="PANTHER" id="PTHR30408:SF12">
    <property type="entry name" value="TYPE I RESTRICTION ENZYME MJAVIII SPECIFICITY SUBUNIT"/>
    <property type="match status" value="1"/>
</dbReference>
<evidence type="ECO:0000256" key="2">
    <source>
        <dbReference type="ARBA" id="ARBA00023125"/>
    </source>
</evidence>
<keyword evidence="2" id="KW-0238">DNA-binding</keyword>
<evidence type="ECO:0000313" key="3">
    <source>
        <dbReference type="EMBL" id="MBF4274657.1"/>
    </source>
</evidence>
<gene>
    <name evidence="3" type="ORF">EAY07_22155</name>
</gene>
<sequence length="140" mass="15400">MIKLGCNTSLPSGWQWAEAGKVIDIRDGTHDSPKPVEVGIPLVTSKNLKNGKIDFSICTNISAEDHEQISKRSVVDDGDILYAMIGTIGNPVIVQGDRDFSIKNVALFKFSKSQVYNRYFYHLLGSSLVSQQLEKNARGG</sequence>
<dbReference type="InterPro" id="IPR044946">
    <property type="entry name" value="Restrct_endonuc_typeI_TRD_sf"/>
</dbReference>
<dbReference type="SUPFAM" id="SSF116734">
    <property type="entry name" value="DNA methylase specificity domain"/>
    <property type="match status" value="1"/>
</dbReference>
<name>A0ABD4KW46_VIBAN</name>
<dbReference type="Proteomes" id="UP000722957">
    <property type="component" value="Unassembled WGS sequence"/>
</dbReference>
<dbReference type="InterPro" id="IPR052021">
    <property type="entry name" value="Type-I_RS_S_subunit"/>
</dbReference>
<dbReference type="GO" id="GO:0009307">
    <property type="term" value="P:DNA restriction-modification system"/>
    <property type="evidence" value="ECO:0007669"/>
    <property type="project" value="UniProtKB-KW"/>
</dbReference>
<keyword evidence="1" id="KW-0680">Restriction system</keyword>
<dbReference type="GO" id="GO:0003677">
    <property type="term" value="F:DNA binding"/>
    <property type="evidence" value="ECO:0007669"/>
    <property type="project" value="UniProtKB-KW"/>
</dbReference>
<dbReference type="PANTHER" id="PTHR30408">
    <property type="entry name" value="TYPE-1 RESTRICTION ENZYME ECOKI SPECIFICITY PROTEIN"/>
    <property type="match status" value="1"/>
</dbReference>
<dbReference type="EMBL" id="RDOM01000451">
    <property type="protein sequence ID" value="MBF4274657.1"/>
    <property type="molecule type" value="Genomic_DNA"/>
</dbReference>
<dbReference type="GO" id="GO:0004519">
    <property type="term" value="F:endonuclease activity"/>
    <property type="evidence" value="ECO:0007669"/>
    <property type="project" value="UniProtKB-KW"/>
</dbReference>
<evidence type="ECO:0000313" key="4">
    <source>
        <dbReference type="Proteomes" id="UP000722957"/>
    </source>
</evidence>
<keyword evidence="3" id="KW-0255">Endonuclease</keyword>
<keyword evidence="3" id="KW-0540">Nuclease</keyword>
<comment type="caution">
    <text evidence="3">The sequence shown here is derived from an EMBL/GenBank/DDBJ whole genome shotgun (WGS) entry which is preliminary data.</text>
</comment>
<proteinExistence type="predicted"/>
<dbReference type="AlphaFoldDB" id="A0ABD4KW46"/>
<dbReference type="Gene3D" id="3.90.220.20">
    <property type="entry name" value="DNA methylase specificity domains"/>
    <property type="match status" value="1"/>
</dbReference>
<accession>A0ABD4KW46</accession>
<keyword evidence="3" id="KW-0378">Hydrolase</keyword>
<reference evidence="3 4" key="1">
    <citation type="journal article" date="2021" name="PeerJ">
        <title>Analysis of 44 Vibrio anguillarum genomes reveals high genetic diversity.</title>
        <authorList>
            <person name="Hansen M.J."/>
            <person name="Dalsgaard I."/>
        </authorList>
    </citation>
    <scope>NUCLEOTIDE SEQUENCE [LARGE SCALE GENOMIC DNA]</scope>
    <source>
        <strain evidence="3 4">17-16730-2A</strain>
    </source>
</reference>
<organism evidence="3 4">
    <name type="scientific">Vibrio anguillarum</name>
    <name type="common">Listonella anguillarum</name>
    <dbReference type="NCBI Taxonomy" id="55601"/>
    <lineage>
        <taxon>Bacteria</taxon>
        <taxon>Pseudomonadati</taxon>
        <taxon>Pseudomonadota</taxon>
        <taxon>Gammaproteobacteria</taxon>
        <taxon>Vibrionales</taxon>
        <taxon>Vibrionaceae</taxon>
        <taxon>Vibrio</taxon>
    </lineage>
</organism>